<evidence type="ECO:0000313" key="1">
    <source>
        <dbReference type="EMBL" id="KAH3848484.1"/>
    </source>
</evidence>
<dbReference type="Proteomes" id="UP000828390">
    <property type="component" value="Unassembled WGS sequence"/>
</dbReference>
<dbReference type="EMBL" id="JAIWYP010000003">
    <property type="protein sequence ID" value="KAH3848484.1"/>
    <property type="molecule type" value="Genomic_DNA"/>
</dbReference>
<name>A0A9D4KZE7_DREPO</name>
<reference evidence="1" key="1">
    <citation type="journal article" date="2019" name="bioRxiv">
        <title>The Genome of the Zebra Mussel, Dreissena polymorpha: A Resource for Invasive Species Research.</title>
        <authorList>
            <person name="McCartney M.A."/>
            <person name="Auch B."/>
            <person name="Kono T."/>
            <person name="Mallez S."/>
            <person name="Zhang Y."/>
            <person name="Obille A."/>
            <person name="Becker A."/>
            <person name="Abrahante J.E."/>
            <person name="Garbe J."/>
            <person name="Badalamenti J.P."/>
            <person name="Herman A."/>
            <person name="Mangelson H."/>
            <person name="Liachko I."/>
            <person name="Sullivan S."/>
            <person name="Sone E.D."/>
            <person name="Koren S."/>
            <person name="Silverstein K.A.T."/>
            <person name="Beckman K.B."/>
            <person name="Gohl D.M."/>
        </authorList>
    </citation>
    <scope>NUCLEOTIDE SEQUENCE</scope>
    <source>
        <strain evidence="1">Duluth1</strain>
        <tissue evidence="1">Whole animal</tissue>
    </source>
</reference>
<gene>
    <name evidence="1" type="ORF">DPMN_090850</name>
</gene>
<reference evidence="1" key="2">
    <citation type="submission" date="2020-11" db="EMBL/GenBank/DDBJ databases">
        <authorList>
            <person name="McCartney M.A."/>
            <person name="Auch B."/>
            <person name="Kono T."/>
            <person name="Mallez S."/>
            <person name="Becker A."/>
            <person name="Gohl D.M."/>
            <person name="Silverstein K.A.T."/>
            <person name="Koren S."/>
            <person name="Bechman K.B."/>
            <person name="Herman A."/>
            <person name="Abrahante J.E."/>
            <person name="Garbe J."/>
        </authorList>
    </citation>
    <scope>NUCLEOTIDE SEQUENCE</scope>
    <source>
        <strain evidence="1">Duluth1</strain>
        <tissue evidence="1">Whole animal</tissue>
    </source>
</reference>
<proteinExistence type="predicted"/>
<dbReference type="AlphaFoldDB" id="A0A9D4KZE7"/>
<accession>A0A9D4KZE7</accession>
<comment type="caution">
    <text evidence="1">The sequence shown here is derived from an EMBL/GenBank/DDBJ whole genome shotgun (WGS) entry which is preliminary data.</text>
</comment>
<evidence type="ECO:0000313" key="2">
    <source>
        <dbReference type="Proteomes" id="UP000828390"/>
    </source>
</evidence>
<organism evidence="1 2">
    <name type="scientific">Dreissena polymorpha</name>
    <name type="common">Zebra mussel</name>
    <name type="synonym">Mytilus polymorpha</name>
    <dbReference type="NCBI Taxonomy" id="45954"/>
    <lineage>
        <taxon>Eukaryota</taxon>
        <taxon>Metazoa</taxon>
        <taxon>Spiralia</taxon>
        <taxon>Lophotrochozoa</taxon>
        <taxon>Mollusca</taxon>
        <taxon>Bivalvia</taxon>
        <taxon>Autobranchia</taxon>
        <taxon>Heteroconchia</taxon>
        <taxon>Euheterodonta</taxon>
        <taxon>Imparidentia</taxon>
        <taxon>Neoheterodontei</taxon>
        <taxon>Myida</taxon>
        <taxon>Dreissenoidea</taxon>
        <taxon>Dreissenidae</taxon>
        <taxon>Dreissena</taxon>
    </lineage>
</organism>
<protein>
    <submittedName>
        <fullName evidence="1">Uncharacterized protein</fullName>
    </submittedName>
</protein>
<sequence>MSYIPVDSFNSPYNAKHYTSLMKSTGNGLQLMTRFWKSDVHMYCSIIADKTLHVEMTVFW</sequence>
<keyword evidence="2" id="KW-1185">Reference proteome</keyword>